<dbReference type="InterPro" id="IPR050983">
    <property type="entry name" value="GST_Omega/HSP26"/>
</dbReference>
<dbReference type="AlphaFoldDB" id="R9BA07"/>
<organism evidence="2 3">
    <name type="scientific">Acinetobacter tandoii DSM 14970 = CIP 107469</name>
    <dbReference type="NCBI Taxonomy" id="1120927"/>
    <lineage>
        <taxon>Bacteria</taxon>
        <taxon>Pseudomonadati</taxon>
        <taxon>Pseudomonadota</taxon>
        <taxon>Gammaproteobacteria</taxon>
        <taxon>Moraxellales</taxon>
        <taxon>Moraxellaceae</taxon>
        <taxon>Acinetobacter</taxon>
    </lineage>
</organism>
<dbReference type="PATRIC" id="fig|1120927.3.peg.146"/>
<dbReference type="SFLD" id="SFLDG00358">
    <property type="entry name" value="Main_(cytGST)"/>
    <property type="match status" value="1"/>
</dbReference>
<dbReference type="SUPFAM" id="SSF47616">
    <property type="entry name" value="GST C-terminal domain-like"/>
    <property type="match status" value="1"/>
</dbReference>
<protein>
    <submittedName>
        <fullName evidence="2">RNA polymerase-associated protein</fullName>
    </submittedName>
</protein>
<dbReference type="PANTHER" id="PTHR43968:SF6">
    <property type="entry name" value="GLUTATHIONE S-TRANSFERASE OMEGA"/>
    <property type="match status" value="1"/>
</dbReference>
<dbReference type="InterPro" id="IPR004045">
    <property type="entry name" value="Glutathione_S-Trfase_N"/>
</dbReference>
<dbReference type="SFLD" id="SFLDS00019">
    <property type="entry name" value="Glutathione_Transferase_(cytos"/>
    <property type="match status" value="1"/>
</dbReference>
<dbReference type="GO" id="GO:0005737">
    <property type="term" value="C:cytoplasm"/>
    <property type="evidence" value="ECO:0007669"/>
    <property type="project" value="TreeGrafter"/>
</dbReference>
<sequence>MCFLSLSRLENKSIHKQHIIQLGVLSNANFSILYDQSKFFGLMSLENPATPIQGITLYSHADDFRSHWIRYVLAEKQIKFNLILVDYDDEDLASLNPYHQLPMLIENDLKLFNTNIISEYLDDRYRQNKLYADAPAPRAEQRQYIWRFEQDWLKLADIMLRHPDSLNKNDSAKAQKRLRDTLISLTPLFQHYPYFMSDNFTILDCMLAPIFLRLDSMGIELPHKLCRPILLYCQRIFQRPAFIKSLTLQEKNRYGKFLSSPPSKP</sequence>
<name>R9BA07_9GAMM</name>
<evidence type="ECO:0000313" key="2">
    <source>
        <dbReference type="EMBL" id="EOR11369.1"/>
    </source>
</evidence>
<accession>R9BA07</accession>
<dbReference type="SUPFAM" id="SSF52833">
    <property type="entry name" value="Thioredoxin-like"/>
    <property type="match status" value="1"/>
</dbReference>
<dbReference type="Gene3D" id="1.20.1050.10">
    <property type="match status" value="1"/>
</dbReference>
<dbReference type="Proteomes" id="UP000016201">
    <property type="component" value="Unassembled WGS sequence"/>
</dbReference>
<dbReference type="Gene3D" id="3.40.30.10">
    <property type="entry name" value="Glutaredoxin"/>
    <property type="match status" value="1"/>
</dbReference>
<evidence type="ECO:0000259" key="1">
    <source>
        <dbReference type="PROSITE" id="PS50404"/>
    </source>
</evidence>
<keyword evidence="3" id="KW-1185">Reference proteome</keyword>
<proteinExistence type="predicted"/>
<dbReference type="InterPro" id="IPR040079">
    <property type="entry name" value="Glutathione_S-Trfase"/>
</dbReference>
<comment type="caution">
    <text evidence="2">The sequence shown here is derived from an EMBL/GenBank/DDBJ whole genome shotgun (WGS) entry which is preliminary data.</text>
</comment>
<dbReference type="InterPro" id="IPR036249">
    <property type="entry name" value="Thioredoxin-like_sf"/>
</dbReference>
<reference evidence="2 3" key="1">
    <citation type="submission" date="2013-03" db="EMBL/GenBank/DDBJ databases">
        <title>The Genome Sequence of Acinetobacter tandoii CIP 107469.</title>
        <authorList>
            <consortium name="The Broad Institute Genome Sequencing Platform"/>
            <consortium name="The Broad Institute Genome Sequencing Center for Infectious Disease"/>
            <person name="Cerqueira G."/>
            <person name="Feldgarden M."/>
            <person name="Courvalin P."/>
            <person name="Perichon B."/>
            <person name="Grillot-Courvalin C."/>
            <person name="Clermont D."/>
            <person name="Rocha E."/>
            <person name="Yoon E.-J."/>
            <person name="Nemec A."/>
            <person name="Walker B."/>
            <person name="Young S.K."/>
            <person name="Zeng Q."/>
            <person name="Gargeya S."/>
            <person name="Fitzgerald M."/>
            <person name="Haas B."/>
            <person name="Abouelleil A."/>
            <person name="Alvarado L."/>
            <person name="Arachchi H.M."/>
            <person name="Berlin A.M."/>
            <person name="Chapman S.B."/>
            <person name="Dewar J."/>
            <person name="Goldberg J."/>
            <person name="Griggs A."/>
            <person name="Gujja S."/>
            <person name="Hansen M."/>
            <person name="Howarth C."/>
            <person name="Imamovic A."/>
            <person name="Larimer J."/>
            <person name="McCowan C."/>
            <person name="Murphy C."/>
            <person name="Neiman D."/>
            <person name="Pearson M."/>
            <person name="Priest M."/>
            <person name="Roberts A."/>
            <person name="Saif S."/>
            <person name="Shea T."/>
            <person name="Sisk P."/>
            <person name="Sykes S."/>
            <person name="Wortman J."/>
            <person name="Nusbaum C."/>
            <person name="Birren B."/>
        </authorList>
    </citation>
    <scope>NUCLEOTIDE SEQUENCE [LARGE SCALE GENOMIC DNA]</scope>
    <source>
        <strain evidence="2 3">CIP 107469</strain>
    </source>
</reference>
<feature type="domain" description="GST N-terminal" evidence="1">
    <location>
        <begin position="53"/>
        <end position="129"/>
    </location>
</feature>
<evidence type="ECO:0000313" key="3">
    <source>
        <dbReference type="Proteomes" id="UP000016201"/>
    </source>
</evidence>
<dbReference type="PANTHER" id="PTHR43968">
    <property type="match status" value="1"/>
</dbReference>
<dbReference type="eggNOG" id="COG0625">
    <property type="taxonomic scope" value="Bacteria"/>
</dbReference>
<dbReference type="Pfam" id="PF02798">
    <property type="entry name" value="GST_N"/>
    <property type="match status" value="1"/>
</dbReference>
<dbReference type="EMBL" id="AQFM01000005">
    <property type="protein sequence ID" value="EOR11369.1"/>
    <property type="molecule type" value="Genomic_DNA"/>
</dbReference>
<gene>
    <name evidence="2" type="ORF">I593_00149</name>
</gene>
<dbReference type="InterPro" id="IPR036282">
    <property type="entry name" value="Glutathione-S-Trfase_C_sf"/>
</dbReference>
<dbReference type="PROSITE" id="PS50404">
    <property type="entry name" value="GST_NTER"/>
    <property type="match status" value="1"/>
</dbReference>